<name>A0ABM8W6E3_GIGMA</name>
<dbReference type="SUPFAM" id="SSF52047">
    <property type="entry name" value="RNI-like"/>
    <property type="match status" value="1"/>
</dbReference>
<accession>A0ABM8W6E3</accession>
<evidence type="ECO:0000313" key="2">
    <source>
        <dbReference type="Proteomes" id="UP000789901"/>
    </source>
</evidence>
<dbReference type="Proteomes" id="UP000789901">
    <property type="component" value="Unassembled WGS sequence"/>
</dbReference>
<protein>
    <submittedName>
        <fullName evidence="1">3251_t:CDS:1</fullName>
    </submittedName>
</protein>
<gene>
    <name evidence="1" type="ORF">GMARGA_LOCUS3920</name>
</gene>
<organism evidence="1 2">
    <name type="scientific">Gigaspora margarita</name>
    <dbReference type="NCBI Taxonomy" id="4874"/>
    <lineage>
        <taxon>Eukaryota</taxon>
        <taxon>Fungi</taxon>
        <taxon>Fungi incertae sedis</taxon>
        <taxon>Mucoromycota</taxon>
        <taxon>Glomeromycotina</taxon>
        <taxon>Glomeromycetes</taxon>
        <taxon>Diversisporales</taxon>
        <taxon>Gigasporaceae</taxon>
        <taxon>Gigaspora</taxon>
    </lineage>
</organism>
<dbReference type="Gene3D" id="3.80.10.10">
    <property type="entry name" value="Ribonuclease Inhibitor"/>
    <property type="match status" value="1"/>
</dbReference>
<comment type="caution">
    <text evidence="1">The sequence shown here is derived from an EMBL/GenBank/DDBJ whole genome shotgun (WGS) entry which is preliminary data.</text>
</comment>
<proteinExistence type="predicted"/>
<reference evidence="1 2" key="1">
    <citation type="submission" date="2021-06" db="EMBL/GenBank/DDBJ databases">
        <authorList>
            <person name="Kallberg Y."/>
            <person name="Tangrot J."/>
            <person name="Rosling A."/>
        </authorList>
    </citation>
    <scope>NUCLEOTIDE SEQUENCE [LARGE SCALE GENOMIC DNA]</scope>
    <source>
        <strain evidence="1 2">120-4 pot B 10/14</strain>
    </source>
</reference>
<dbReference type="SMART" id="SM00368">
    <property type="entry name" value="LRR_RI"/>
    <property type="match status" value="2"/>
</dbReference>
<evidence type="ECO:0000313" key="1">
    <source>
        <dbReference type="EMBL" id="CAG8537468.1"/>
    </source>
</evidence>
<sequence length="91" mass="10442">MLQKNTTITSLNLNHNSLGESGYLIAEGLDKNTNLKFLNLQNNNFTIETVQSFVNNLLKNTALICLDLSFNLKFEDIQPIQQYIDQKEYDT</sequence>
<dbReference type="InterPro" id="IPR032675">
    <property type="entry name" value="LRR_dom_sf"/>
</dbReference>
<feature type="non-terminal residue" evidence="1">
    <location>
        <position position="91"/>
    </location>
</feature>
<keyword evidence="2" id="KW-1185">Reference proteome</keyword>
<dbReference type="EMBL" id="CAJVQB010001476">
    <property type="protein sequence ID" value="CAG8537468.1"/>
    <property type="molecule type" value="Genomic_DNA"/>
</dbReference>
<dbReference type="InterPro" id="IPR001611">
    <property type="entry name" value="Leu-rich_rpt"/>
</dbReference>
<dbReference type="Pfam" id="PF13516">
    <property type="entry name" value="LRR_6"/>
    <property type="match status" value="2"/>
</dbReference>